<dbReference type="InterPro" id="IPR037518">
    <property type="entry name" value="MPN"/>
</dbReference>
<dbReference type="GO" id="GO:0046872">
    <property type="term" value="F:metal ion binding"/>
    <property type="evidence" value="ECO:0007669"/>
    <property type="project" value="UniProtKB-KW"/>
</dbReference>
<comment type="caution">
    <text evidence="9">The sequence shown here is derived from an EMBL/GenBank/DDBJ whole genome shotgun (WGS) entry which is preliminary data.</text>
</comment>
<accession>A0A7X6S162</accession>
<evidence type="ECO:0000256" key="2">
    <source>
        <dbReference type="ARBA" id="ARBA00022670"/>
    </source>
</evidence>
<protein>
    <submittedName>
        <fullName evidence="9">DNA repair protein RadC</fullName>
    </submittedName>
</protein>
<evidence type="ECO:0000313" key="10">
    <source>
        <dbReference type="Proteomes" id="UP000522720"/>
    </source>
</evidence>
<dbReference type="Pfam" id="PF20582">
    <property type="entry name" value="UPF0758_N"/>
    <property type="match status" value="1"/>
</dbReference>
<dbReference type="SUPFAM" id="SSF47781">
    <property type="entry name" value="RuvA domain 2-like"/>
    <property type="match status" value="1"/>
</dbReference>
<reference evidence="9 10" key="1">
    <citation type="submission" date="2020-04" db="EMBL/GenBank/DDBJ databases">
        <title>MicrobeNet Type strains.</title>
        <authorList>
            <person name="Nicholson A.C."/>
        </authorList>
    </citation>
    <scope>NUCLEOTIDE SEQUENCE [LARGE SCALE GENOMIC DNA]</scope>
    <source>
        <strain evidence="9 10">CCUG 69612</strain>
    </source>
</reference>
<sequence length="226" mass="25775">MYSISFDTESLLPRERLLEYGAEQLSHQELLAILLRTGTKGNSVFHLANNLLRSIGSLTELRHLSVQELQTLTGIGKVKAIEIKAMIELGKRINQAEYRQMEQVLSSEKLAKKMMTELCDKKQEHLIAIYLDTQNQIIKQETIFIGSVMRSIAEPREILHYAIKYMATSIIVVHNHPSGKAKPSRNDDHFTKNIKKASELLGLVLLDHLIIGANNYYSYREETDLL</sequence>
<dbReference type="Gene3D" id="3.40.140.10">
    <property type="entry name" value="Cytidine Deaminase, domain 2"/>
    <property type="match status" value="1"/>
</dbReference>
<feature type="domain" description="MPN" evidence="8">
    <location>
        <begin position="103"/>
        <end position="225"/>
    </location>
</feature>
<dbReference type="Proteomes" id="UP000522720">
    <property type="component" value="Unassembled WGS sequence"/>
</dbReference>
<dbReference type="Gene3D" id="1.10.150.20">
    <property type="entry name" value="5' to 3' exonuclease, C-terminal subdomain"/>
    <property type="match status" value="1"/>
</dbReference>
<dbReference type="Pfam" id="PF04002">
    <property type="entry name" value="RadC"/>
    <property type="match status" value="1"/>
</dbReference>
<dbReference type="PROSITE" id="PS01302">
    <property type="entry name" value="UPF0758"/>
    <property type="match status" value="1"/>
</dbReference>
<comment type="similarity">
    <text evidence="1 7">Belongs to the UPF0758 family.</text>
</comment>
<dbReference type="NCBIfam" id="NF000642">
    <property type="entry name" value="PRK00024.1"/>
    <property type="match status" value="1"/>
</dbReference>
<keyword evidence="6" id="KW-0482">Metalloprotease</keyword>
<keyword evidence="2" id="KW-0645">Protease</keyword>
<keyword evidence="10" id="KW-1185">Reference proteome</keyword>
<evidence type="ECO:0000259" key="8">
    <source>
        <dbReference type="PROSITE" id="PS50249"/>
    </source>
</evidence>
<dbReference type="GO" id="GO:0006508">
    <property type="term" value="P:proteolysis"/>
    <property type="evidence" value="ECO:0007669"/>
    <property type="project" value="UniProtKB-KW"/>
</dbReference>
<dbReference type="InterPro" id="IPR046778">
    <property type="entry name" value="UPF0758_N"/>
</dbReference>
<proteinExistence type="inferred from homology"/>
<evidence type="ECO:0000256" key="4">
    <source>
        <dbReference type="ARBA" id="ARBA00022801"/>
    </source>
</evidence>
<dbReference type="InterPro" id="IPR010994">
    <property type="entry name" value="RuvA_2-like"/>
</dbReference>
<keyword evidence="3" id="KW-0479">Metal-binding</keyword>
<dbReference type="NCBIfam" id="TIGR00608">
    <property type="entry name" value="radc"/>
    <property type="match status" value="1"/>
</dbReference>
<dbReference type="EMBL" id="JAAXPR010000017">
    <property type="protein sequence ID" value="NKZ20913.1"/>
    <property type="molecule type" value="Genomic_DNA"/>
</dbReference>
<dbReference type="PANTHER" id="PTHR30471">
    <property type="entry name" value="DNA REPAIR PROTEIN RADC"/>
    <property type="match status" value="1"/>
</dbReference>
<dbReference type="InterPro" id="IPR001405">
    <property type="entry name" value="UPF0758"/>
</dbReference>
<dbReference type="InterPro" id="IPR020891">
    <property type="entry name" value="UPF0758_CS"/>
</dbReference>
<evidence type="ECO:0000256" key="5">
    <source>
        <dbReference type="ARBA" id="ARBA00022833"/>
    </source>
</evidence>
<dbReference type="AlphaFoldDB" id="A0A7X6S162"/>
<name>A0A7X6S162_9STRE</name>
<evidence type="ECO:0000256" key="6">
    <source>
        <dbReference type="ARBA" id="ARBA00023049"/>
    </source>
</evidence>
<evidence type="ECO:0000256" key="3">
    <source>
        <dbReference type="ARBA" id="ARBA00022723"/>
    </source>
</evidence>
<evidence type="ECO:0000256" key="1">
    <source>
        <dbReference type="ARBA" id="ARBA00010243"/>
    </source>
</evidence>
<dbReference type="RefSeq" id="WP_168549657.1">
    <property type="nucleotide sequence ID" value="NZ_JAAXPR010000017.1"/>
</dbReference>
<keyword evidence="5" id="KW-0862">Zinc</keyword>
<dbReference type="GO" id="GO:0008237">
    <property type="term" value="F:metallopeptidase activity"/>
    <property type="evidence" value="ECO:0007669"/>
    <property type="project" value="UniProtKB-KW"/>
</dbReference>
<dbReference type="PANTHER" id="PTHR30471:SF3">
    <property type="entry name" value="UPF0758 PROTEIN YEES-RELATED"/>
    <property type="match status" value="1"/>
</dbReference>
<dbReference type="InterPro" id="IPR025657">
    <property type="entry name" value="RadC_JAB"/>
</dbReference>
<dbReference type="PROSITE" id="PS50249">
    <property type="entry name" value="MPN"/>
    <property type="match status" value="1"/>
</dbReference>
<evidence type="ECO:0000256" key="7">
    <source>
        <dbReference type="RuleBase" id="RU003797"/>
    </source>
</evidence>
<organism evidence="9 10">
    <name type="scientific">Streptococcus ovuberis</name>
    <dbReference type="NCBI Taxonomy" id="1936207"/>
    <lineage>
        <taxon>Bacteria</taxon>
        <taxon>Bacillati</taxon>
        <taxon>Bacillota</taxon>
        <taxon>Bacilli</taxon>
        <taxon>Lactobacillales</taxon>
        <taxon>Streptococcaceae</taxon>
        <taxon>Streptococcus</taxon>
    </lineage>
</organism>
<gene>
    <name evidence="9" type="primary">radC</name>
    <name evidence="9" type="ORF">HF992_08745</name>
</gene>
<dbReference type="CDD" id="cd08071">
    <property type="entry name" value="MPN_DUF2466"/>
    <property type="match status" value="1"/>
</dbReference>
<evidence type="ECO:0000313" key="9">
    <source>
        <dbReference type="EMBL" id="NKZ20913.1"/>
    </source>
</evidence>
<keyword evidence="4" id="KW-0378">Hydrolase</keyword>